<dbReference type="EMBL" id="JAAGWE010000025">
    <property type="protein sequence ID" value="NEM07280.1"/>
    <property type="molecule type" value="Genomic_DNA"/>
</dbReference>
<feature type="domain" description="Tr-type G" evidence="11">
    <location>
        <begin position="539"/>
        <end position="711"/>
    </location>
</feature>
<dbReference type="HAMAP" id="MF_00100_B">
    <property type="entry name" value="IF_2_B"/>
    <property type="match status" value="1"/>
</dbReference>
<comment type="similarity">
    <text evidence="1 8 9">Belongs to the TRAFAC class translation factor GTPase superfamily. Classic translation factor GTPase family. IF-2 subfamily.</text>
</comment>
<comment type="subcellular location">
    <subcellularLocation>
        <location evidence="8">Cytoplasm</location>
    </subcellularLocation>
</comment>
<dbReference type="SUPFAM" id="SSF52540">
    <property type="entry name" value="P-loop containing nucleoside triphosphate hydrolases"/>
    <property type="match status" value="1"/>
</dbReference>
<dbReference type="GO" id="GO:0003924">
    <property type="term" value="F:GTPase activity"/>
    <property type="evidence" value="ECO:0007669"/>
    <property type="project" value="UniProtKB-UniRule"/>
</dbReference>
<dbReference type="SUPFAM" id="SSF52156">
    <property type="entry name" value="Initiation factor IF2/eIF5b, domain 3"/>
    <property type="match status" value="1"/>
</dbReference>
<dbReference type="NCBIfam" id="TIGR00231">
    <property type="entry name" value="small_GTP"/>
    <property type="match status" value="1"/>
</dbReference>
<dbReference type="PANTHER" id="PTHR43381:SF5">
    <property type="entry name" value="TR-TYPE G DOMAIN-CONTAINING PROTEIN"/>
    <property type="match status" value="1"/>
</dbReference>
<dbReference type="InterPro" id="IPR000795">
    <property type="entry name" value="T_Tr_GTP-bd_dom"/>
</dbReference>
<feature type="compositionally biased region" description="Gly residues" evidence="10">
    <location>
        <begin position="288"/>
        <end position="303"/>
    </location>
</feature>
<dbReference type="Proteomes" id="UP000471126">
    <property type="component" value="Unassembled WGS sequence"/>
</dbReference>
<keyword evidence="4 8" id="KW-0547">Nucleotide-binding</keyword>
<protein>
    <recommendedName>
        <fullName evidence="2 8">Translation initiation factor IF-2</fullName>
    </recommendedName>
</protein>
<dbReference type="Gene3D" id="2.40.30.10">
    <property type="entry name" value="Translation factors"/>
    <property type="match status" value="2"/>
</dbReference>
<feature type="binding site" evidence="8">
    <location>
        <begin position="652"/>
        <end position="655"/>
    </location>
    <ligand>
        <name>GTP</name>
        <dbReference type="ChEBI" id="CHEBI:37565"/>
    </ligand>
</feature>
<dbReference type="InterPro" id="IPR027417">
    <property type="entry name" value="P-loop_NTPase"/>
</dbReference>
<feature type="compositionally biased region" description="Gly residues" evidence="10">
    <location>
        <begin position="340"/>
        <end position="418"/>
    </location>
</feature>
<gene>
    <name evidence="8 12" type="primary">infB</name>
    <name evidence="12" type="ORF">GCU54_14845</name>
</gene>
<dbReference type="CDD" id="cd03692">
    <property type="entry name" value="mtIF2_IVc"/>
    <property type="match status" value="1"/>
</dbReference>
<evidence type="ECO:0000256" key="9">
    <source>
        <dbReference type="RuleBase" id="RU000644"/>
    </source>
</evidence>
<evidence type="ECO:0000256" key="6">
    <source>
        <dbReference type="ARBA" id="ARBA00023134"/>
    </source>
</evidence>
<dbReference type="Gene3D" id="3.40.50.10050">
    <property type="entry name" value="Translation initiation factor IF- 2, domain 3"/>
    <property type="match status" value="1"/>
</dbReference>
<dbReference type="CDD" id="cd03702">
    <property type="entry name" value="IF2_mtIF2_II"/>
    <property type="match status" value="1"/>
</dbReference>
<organism evidence="12 13">
    <name type="scientific">Geodermatophilus normandii</name>
    <dbReference type="NCBI Taxonomy" id="1137989"/>
    <lineage>
        <taxon>Bacteria</taxon>
        <taxon>Bacillati</taxon>
        <taxon>Actinomycetota</taxon>
        <taxon>Actinomycetes</taxon>
        <taxon>Geodermatophilales</taxon>
        <taxon>Geodermatophilaceae</taxon>
        <taxon>Geodermatophilus</taxon>
    </lineage>
</organism>
<dbReference type="FunFam" id="2.40.30.10:FF:000008">
    <property type="entry name" value="Translation initiation factor IF-2"/>
    <property type="match status" value="1"/>
</dbReference>
<dbReference type="GO" id="GO:0005829">
    <property type="term" value="C:cytosol"/>
    <property type="evidence" value="ECO:0007669"/>
    <property type="project" value="TreeGrafter"/>
</dbReference>
<evidence type="ECO:0000313" key="12">
    <source>
        <dbReference type="EMBL" id="NEM07280.1"/>
    </source>
</evidence>
<dbReference type="InterPro" id="IPR036925">
    <property type="entry name" value="TIF_IF2_dom3_sf"/>
</dbReference>
<reference evidence="12 13" key="1">
    <citation type="submission" date="2019-12" db="EMBL/GenBank/DDBJ databases">
        <title>WGS of CPCC 203550 I12A-02606.</title>
        <authorList>
            <person name="Jiang Z."/>
        </authorList>
    </citation>
    <scope>NUCLEOTIDE SEQUENCE [LARGE SCALE GENOMIC DNA]</scope>
    <source>
        <strain evidence="12 13">I12A-02606</strain>
    </source>
</reference>
<dbReference type="InterPro" id="IPR053905">
    <property type="entry name" value="EF-G-like_DII"/>
</dbReference>
<dbReference type="PANTHER" id="PTHR43381">
    <property type="entry name" value="TRANSLATION INITIATION FACTOR IF-2-RELATED"/>
    <property type="match status" value="1"/>
</dbReference>
<dbReference type="NCBIfam" id="TIGR00487">
    <property type="entry name" value="IF-2"/>
    <property type="match status" value="1"/>
</dbReference>
<feature type="compositionally biased region" description="Low complexity" evidence="10">
    <location>
        <begin position="82"/>
        <end position="105"/>
    </location>
</feature>
<evidence type="ECO:0000259" key="11">
    <source>
        <dbReference type="PROSITE" id="PS51722"/>
    </source>
</evidence>
<name>A0A6P0GJ39_9ACTN</name>
<evidence type="ECO:0000256" key="4">
    <source>
        <dbReference type="ARBA" id="ARBA00022741"/>
    </source>
</evidence>
<dbReference type="Pfam" id="PF00009">
    <property type="entry name" value="GTP_EFTU"/>
    <property type="match status" value="1"/>
</dbReference>
<dbReference type="InterPro" id="IPR023115">
    <property type="entry name" value="TIF_IF2_dom3"/>
</dbReference>
<dbReference type="Pfam" id="PF11987">
    <property type="entry name" value="IF-2"/>
    <property type="match status" value="1"/>
</dbReference>
<evidence type="ECO:0000256" key="5">
    <source>
        <dbReference type="ARBA" id="ARBA00022917"/>
    </source>
</evidence>
<feature type="region of interest" description="Disordered" evidence="10">
    <location>
        <begin position="48"/>
        <end position="445"/>
    </location>
</feature>
<dbReference type="InterPro" id="IPR009000">
    <property type="entry name" value="Transl_B-barrel_sf"/>
</dbReference>
<dbReference type="AlphaFoldDB" id="A0A6P0GJ39"/>
<feature type="compositionally biased region" description="Pro residues" evidence="10">
    <location>
        <begin position="189"/>
        <end position="200"/>
    </location>
</feature>
<dbReference type="Pfam" id="PF22042">
    <property type="entry name" value="EF-G_D2"/>
    <property type="match status" value="1"/>
</dbReference>
<feature type="binding site" evidence="8">
    <location>
        <begin position="598"/>
        <end position="602"/>
    </location>
    <ligand>
        <name>GTP</name>
        <dbReference type="ChEBI" id="CHEBI:37565"/>
    </ligand>
</feature>
<dbReference type="SUPFAM" id="SSF50447">
    <property type="entry name" value="Translation proteins"/>
    <property type="match status" value="2"/>
</dbReference>
<feature type="binding site" evidence="8">
    <location>
        <begin position="548"/>
        <end position="555"/>
    </location>
    <ligand>
        <name>GTP</name>
        <dbReference type="ChEBI" id="CHEBI:37565"/>
    </ligand>
</feature>
<feature type="compositionally biased region" description="Pro residues" evidence="10">
    <location>
        <begin position="106"/>
        <end position="124"/>
    </location>
</feature>
<feature type="compositionally biased region" description="Low complexity" evidence="10">
    <location>
        <begin position="125"/>
        <end position="188"/>
    </location>
</feature>
<dbReference type="InterPro" id="IPR044145">
    <property type="entry name" value="IF2_II"/>
</dbReference>
<dbReference type="PROSITE" id="PS51722">
    <property type="entry name" value="G_TR_2"/>
    <property type="match status" value="1"/>
</dbReference>
<feature type="compositionally biased region" description="Pro residues" evidence="10">
    <location>
        <begin position="237"/>
        <end position="249"/>
    </location>
</feature>
<dbReference type="InterPro" id="IPR015760">
    <property type="entry name" value="TIF_IF2"/>
</dbReference>
<keyword evidence="5 8" id="KW-0648">Protein biosynthesis</keyword>
<dbReference type="PROSITE" id="PS01176">
    <property type="entry name" value="IF2"/>
    <property type="match status" value="1"/>
</dbReference>
<comment type="caution">
    <text evidence="12">The sequence shown here is derived from an EMBL/GenBank/DDBJ whole genome shotgun (WGS) entry which is preliminary data.</text>
</comment>
<dbReference type="CDD" id="cd01887">
    <property type="entry name" value="IF2_eIF5B"/>
    <property type="match status" value="1"/>
</dbReference>
<dbReference type="FunFam" id="2.40.30.10:FF:000007">
    <property type="entry name" value="Translation initiation factor IF-2"/>
    <property type="match status" value="1"/>
</dbReference>
<evidence type="ECO:0000256" key="3">
    <source>
        <dbReference type="ARBA" id="ARBA00022540"/>
    </source>
</evidence>
<comment type="caution">
    <text evidence="8">Lacks conserved residue(s) required for the propagation of feature annotation.</text>
</comment>
<feature type="compositionally biased region" description="Pro residues" evidence="10">
    <location>
        <begin position="215"/>
        <end position="224"/>
    </location>
</feature>
<dbReference type="GO" id="GO:0005525">
    <property type="term" value="F:GTP binding"/>
    <property type="evidence" value="ECO:0007669"/>
    <property type="project" value="UniProtKB-KW"/>
</dbReference>
<feature type="compositionally biased region" description="Pro residues" evidence="10">
    <location>
        <begin position="315"/>
        <end position="336"/>
    </location>
</feature>
<dbReference type="InterPro" id="IPR005225">
    <property type="entry name" value="Small_GTP-bd"/>
</dbReference>
<dbReference type="Pfam" id="PF04760">
    <property type="entry name" value="IF2_N"/>
    <property type="match status" value="2"/>
</dbReference>
<feature type="compositionally biased region" description="Basic residues" evidence="10">
    <location>
        <begin position="419"/>
        <end position="428"/>
    </location>
</feature>
<dbReference type="InterPro" id="IPR000178">
    <property type="entry name" value="TF_IF2_bacterial-like"/>
</dbReference>
<dbReference type="PRINTS" id="PR00315">
    <property type="entry name" value="ELONGATNFCT"/>
</dbReference>
<dbReference type="FunFam" id="3.40.50.10050:FF:000001">
    <property type="entry name" value="Translation initiation factor IF-2"/>
    <property type="match status" value="1"/>
</dbReference>
<evidence type="ECO:0000313" key="13">
    <source>
        <dbReference type="Proteomes" id="UP000471126"/>
    </source>
</evidence>
<evidence type="ECO:0000256" key="8">
    <source>
        <dbReference type="HAMAP-Rule" id="MF_00100"/>
    </source>
</evidence>
<proteinExistence type="inferred from homology"/>
<dbReference type="Gene3D" id="3.40.50.300">
    <property type="entry name" value="P-loop containing nucleotide triphosphate hydrolases"/>
    <property type="match status" value="1"/>
</dbReference>
<dbReference type="InterPro" id="IPR006847">
    <property type="entry name" value="IF2_N"/>
</dbReference>
<sequence>MPGKARVHELAKEFGVDSKTVLAKLKEQGEFVKSASSTVEAPVARRLREALGASTGGNGGGNGGGAPAARPGPSAPRPAAPAPAARAPQAPVAPSAPAPSAGTTPGPRPGAPRPGAPMPGPRPVQQPIAPQAPAAGAPQAPAAGAPQAPAASAQQAPAASAQQAPAASAQQAPAASAPTQQPAQQPAAPQGPRPGAPAPRPAGGGPVPGAARPGAPRPAAPGAPRPGGAAPGAPGAGPRPGPRPAPRPGNNPFSSAPRPGPAAAGPRPGPAAGGPRPGPAAGGPRPGPGAGGPRPAPGAGGPRPGGPRPAAGPGGPRPNPGMMPQRPSPGMMPPRPAGAGRPGGGPGGPGGRGRPGGPGGGGGGGGGFRPGGGGPGGGGGGAPAGGGFRGGGGGRGRGRGGSGAGTAGAFGRPGGRGPVRGRKSKKQRRQEFDSMAAPSMGGVALPRGHGQVVRLPRGASLTDLAEKIGAQPAALVTALFHLGEMVTATQSVNDETLQLLGAEIEWDIQVVSPEDEDRELLETFDLTFGDEGDEEDWVARPPVVTVMGHVDHGKTKLLDAIRNSNVVAREAGGITQHIGAYQIVTELEDYERPITFIDTPGHESFTAMRARGAKVTDIVVLVVAADDGVMPQTVEALNHAQAAEVPIVVAVNKIDKEGANPAKIRQQLTEYGLVAEEYGGDTMFVDVSATTRQGLDELLTAILLTADASLDLRANAEQDPQGVVIEGKLDKGRGPVATVLVQRGTLRQGDSIVAGDAYGRVRSLLDEHGNKLKEALPARPVQVVGLTSVPRAGDTFLVVEEDRVARQIADRRQARIRNAQNASMRKRISLEDLDAALRENRQLNLIIKGDNSGTVEALEEALMKIEVSDDISLRVIHRGVGGITKSDIDLALADDVIVLGFNVRAEGQATELANREGVDVRYYSVIYQAIEEIEAALKGMLKPEYEEVALGSAEVREVFRVPRIGNVAGSIVRSGVITRNSKARLVRDGVVVADNLTVESLRRFKDDVTEVRDGYECGIGLGSFNDIKIEDVIETFEMREKPRA</sequence>
<comment type="function">
    <text evidence="7 8 9">One of the essential components for the initiation of protein synthesis. Protects formylmethionyl-tRNA from spontaneous hydrolysis and promotes its binding to the 30S ribosomal subunits. Also involved in the hydrolysis of GTP during the formation of the 70S ribosomal complex.</text>
</comment>
<keyword evidence="6 8" id="KW-0342">GTP-binding</keyword>
<keyword evidence="8" id="KW-0963">Cytoplasm</keyword>
<keyword evidence="3 8" id="KW-0396">Initiation factor</keyword>
<evidence type="ECO:0000256" key="10">
    <source>
        <dbReference type="SAM" id="MobiDB-lite"/>
    </source>
</evidence>
<evidence type="ECO:0000256" key="1">
    <source>
        <dbReference type="ARBA" id="ARBA00007733"/>
    </source>
</evidence>
<evidence type="ECO:0000256" key="2">
    <source>
        <dbReference type="ARBA" id="ARBA00020675"/>
    </source>
</evidence>
<feature type="compositionally biased region" description="Gly residues" evidence="10">
    <location>
        <begin position="54"/>
        <end position="66"/>
    </location>
</feature>
<dbReference type="Gene3D" id="1.10.10.2480">
    <property type="match status" value="1"/>
</dbReference>
<dbReference type="FunFam" id="3.40.50.300:FF:000019">
    <property type="entry name" value="Translation initiation factor IF-2"/>
    <property type="match status" value="1"/>
</dbReference>
<evidence type="ECO:0000256" key="7">
    <source>
        <dbReference type="ARBA" id="ARBA00025162"/>
    </source>
</evidence>
<dbReference type="GO" id="GO:0003743">
    <property type="term" value="F:translation initiation factor activity"/>
    <property type="evidence" value="ECO:0007669"/>
    <property type="project" value="UniProtKB-UniRule"/>
</dbReference>
<accession>A0A6P0GJ39</accession>